<evidence type="ECO:0000313" key="2">
    <source>
        <dbReference type="Proteomes" id="UP000007486"/>
    </source>
</evidence>
<dbReference type="Proteomes" id="UP000007486">
    <property type="component" value="Chromosome"/>
</dbReference>
<dbReference type="EMBL" id="CP002530">
    <property type="protein sequence ID" value="ADY38104.1"/>
    <property type="molecule type" value="Genomic_DNA"/>
</dbReference>
<name>F0R8C0_PHOSB</name>
<evidence type="ECO:0000313" key="1">
    <source>
        <dbReference type="EMBL" id="ADY38104.1"/>
    </source>
</evidence>
<accession>F0R8C0</accession>
<reference evidence="1 2" key="1">
    <citation type="journal article" date="2011" name="Stand. Genomic Sci.">
        <title>Complete genome sequence of Bacteroides salanitronis type strain (BL78).</title>
        <authorList>
            <person name="Gronow S."/>
            <person name="Held B."/>
            <person name="Lucas S."/>
            <person name="Lapidus A."/>
            <person name="Del Rio T.G."/>
            <person name="Nolan M."/>
            <person name="Tice H."/>
            <person name="Deshpande S."/>
            <person name="Cheng J.F."/>
            <person name="Pitluck S."/>
            <person name="Liolios K."/>
            <person name="Pagani I."/>
            <person name="Ivanova N."/>
            <person name="Mavromatis K."/>
            <person name="Pati A."/>
            <person name="Tapia R."/>
            <person name="Han C."/>
            <person name="Goodwin L."/>
            <person name="Chen A."/>
            <person name="Palaniappan K."/>
            <person name="Land M."/>
            <person name="Hauser L."/>
            <person name="Chang Y.J."/>
            <person name="Jeffries C.D."/>
            <person name="Brambilla E.M."/>
            <person name="Rohde M."/>
            <person name="Goker M."/>
            <person name="Detter J.C."/>
            <person name="Woyke T."/>
            <person name="Bristow J."/>
            <person name="Markowitz V."/>
            <person name="Hugenholtz P."/>
            <person name="Kyrpides N.C."/>
            <person name="Klenk H.P."/>
            <person name="Eisen J.A."/>
        </authorList>
    </citation>
    <scope>NUCLEOTIDE SEQUENCE [LARGE SCALE GENOMIC DNA]</scope>
    <source>
        <strain evidence="1 2">DSM 18170</strain>
    </source>
</reference>
<sequence>MEGVVTHDFRFRLEEPTKKENQQVTAVKAPLVASAKKRKGPCIISLNMVQA</sequence>
<keyword evidence="2" id="KW-1185">Reference proteome</keyword>
<dbReference type="HOGENOM" id="CLU_3095741_0_0_10"/>
<organism evidence="1 2">
    <name type="scientific">Phocaeicola salanitronis (strain DSM 18170 / JCM 13657 / CCUG 60908 / BL78)</name>
    <name type="common">Bacteroides salanitronis</name>
    <dbReference type="NCBI Taxonomy" id="667015"/>
    <lineage>
        <taxon>Bacteria</taxon>
        <taxon>Pseudomonadati</taxon>
        <taxon>Bacteroidota</taxon>
        <taxon>Bacteroidia</taxon>
        <taxon>Bacteroidales</taxon>
        <taxon>Bacteroidaceae</taxon>
        <taxon>Phocaeicola</taxon>
    </lineage>
</organism>
<protein>
    <submittedName>
        <fullName evidence="1">Uncharacterized protein</fullName>
    </submittedName>
</protein>
<gene>
    <name evidence="1" type="ordered locus">Bacsa_3582</name>
</gene>
<dbReference type="AlphaFoldDB" id="F0R8C0"/>
<dbReference type="KEGG" id="bsa:Bacsa_3582"/>
<proteinExistence type="predicted"/>